<evidence type="ECO:0000313" key="1">
    <source>
        <dbReference type="EMBL" id="SDM29551.1"/>
    </source>
</evidence>
<dbReference type="Proteomes" id="UP000199068">
    <property type="component" value="Unassembled WGS sequence"/>
</dbReference>
<keyword evidence="2" id="KW-1185">Reference proteome</keyword>
<dbReference type="EMBL" id="FNGW01000008">
    <property type="protein sequence ID" value="SDM29551.1"/>
    <property type="molecule type" value="Genomic_DNA"/>
</dbReference>
<reference evidence="1 2" key="1">
    <citation type="submission" date="2016-10" db="EMBL/GenBank/DDBJ databases">
        <authorList>
            <person name="de Groot N.N."/>
        </authorList>
    </citation>
    <scope>NUCLEOTIDE SEQUENCE [LARGE SCALE GENOMIC DNA]</scope>
    <source>
        <strain evidence="1 2">DSM 797</strain>
    </source>
</reference>
<dbReference type="AlphaFoldDB" id="A0A1G9S253"/>
<organism evidence="1 2">
    <name type="scientific">Romboutsia lituseburensis DSM 797</name>
    <dbReference type="NCBI Taxonomy" id="1121325"/>
    <lineage>
        <taxon>Bacteria</taxon>
        <taxon>Bacillati</taxon>
        <taxon>Bacillota</taxon>
        <taxon>Clostridia</taxon>
        <taxon>Peptostreptococcales</taxon>
        <taxon>Peptostreptococcaceae</taxon>
        <taxon>Romboutsia</taxon>
    </lineage>
</organism>
<accession>A0A1G9S253</accession>
<name>A0A1G9S253_9FIRM</name>
<evidence type="ECO:0000313" key="2">
    <source>
        <dbReference type="Proteomes" id="UP000199068"/>
    </source>
</evidence>
<gene>
    <name evidence="1" type="ORF">SAMN04515677_10859</name>
</gene>
<dbReference type="STRING" id="1121325.SAMN04515677_10859"/>
<proteinExistence type="predicted"/>
<protein>
    <submittedName>
        <fullName evidence="1">Uncharacterized protein</fullName>
    </submittedName>
</protein>
<sequence>MKINLQKIVPNFTCSEDIDTLKYFKQFNVYETINCNKEICKNINYKNHSCETACPSELFYRMHKIEYTCPKLNVISTKIVNTIEGTSLEGQNLTGKKLIIIGDVKLSLIIMYSDECNNCNKLIREVTIPFSTFIIIPKCLCTNEINLKYLIEDVSIARLCSDKILVSITLLMQYIDEY</sequence>
<dbReference type="RefSeq" id="WP_092727178.1">
    <property type="nucleotide sequence ID" value="NZ_FNGW01000008.1"/>
</dbReference>